<protein>
    <submittedName>
        <fullName evidence="2">Fgenesh protein 71</fullName>
    </submittedName>
</protein>
<sequence>MQIVTDDRSYGRRKEKRHEKHSRVIHNIMQSRRIFRHQPQLLSFFFSANFREKTPTYSPISPFSSLNNRNEDEMESGDLRREKS</sequence>
<proteinExistence type="predicted"/>
<feature type="compositionally biased region" description="Polar residues" evidence="1">
    <location>
        <begin position="56"/>
        <end position="68"/>
    </location>
</feature>
<feature type="compositionally biased region" description="Basic and acidic residues" evidence="1">
    <location>
        <begin position="1"/>
        <end position="12"/>
    </location>
</feature>
<evidence type="ECO:0000256" key="1">
    <source>
        <dbReference type="SAM" id="MobiDB-lite"/>
    </source>
</evidence>
<name>Q1ZY17_BETVU</name>
<evidence type="ECO:0000313" key="2">
    <source>
        <dbReference type="EMBL" id="ABD83315.1"/>
    </source>
</evidence>
<accession>Q1ZY17</accession>
<feature type="region of interest" description="Disordered" evidence="1">
    <location>
        <begin position="56"/>
        <end position="84"/>
    </location>
</feature>
<dbReference type="EMBL" id="DQ445140">
    <property type="protein sequence ID" value="ABD83315.1"/>
    <property type="molecule type" value="Genomic_DNA"/>
</dbReference>
<feature type="region of interest" description="Disordered" evidence="1">
    <location>
        <begin position="1"/>
        <end position="21"/>
    </location>
</feature>
<dbReference type="AlphaFoldDB" id="Q1ZY17"/>
<organism evidence="2">
    <name type="scientific">Beta vulgaris</name>
    <name type="common">Sugar beet</name>
    <dbReference type="NCBI Taxonomy" id="161934"/>
    <lineage>
        <taxon>Eukaryota</taxon>
        <taxon>Viridiplantae</taxon>
        <taxon>Streptophyta</taxon>
        <taxon>Embryophyta</taxon>
        <taxon>Tracheophyta</taxon>
        <taxon>Spermatophyta</taxon>
        <taxon>Magnoliopsida</taxon>
        <taxon>eudicotyledons</taxon>
        <taxon>Gunneridae</taxon>
        <taxon>Pentapetalae</taxon>
        <taxon>Caryophyllales</taxon>
        <taxon>Chenopodiaceae</taxon>
        <taxon>Betoideae</taxon>
        <taxon>Beta</taxon>
    </lineage>
</organism>
<reference evidence="2" key="1">
    <citation type="journal article" date="2006" name="Mol. Genet. Genomics">
        <title>A complete physical map of a wild beet (Beta procumbens) translocation in sugar beet.</title>
        <authorList>
            <person name="Schulte D."/>
            <person name="Cai D."/>
            <person name="Kleine M."/>
            <person name="Fan L."/>
            <person name="Wang S."/>
            <person name="Jung C."/>
        </authorList>
    </citation>
    <scope>NUCLEOTIDE SEQUENCE</scope>
</reference>